<dbReference type="EMBL" id="HG322949">
    <property type="protein sequence ID" value="CDG82166.1"/>
    <property type="molecule type" value="Genomic_DNA"/>
</dbReference>
<sequence length="173" mass="19107">MAYSLYKQTKVDWLTAHKAHHSGADPSPEQEKIFYAQNVLPVALQGYRDRAEMLAASFLETAIRAKINELALDISQSTLSTKFDLTHQGVATELKSLRQQIEAKRGVLGWLADAGASFLVNVLVIVFIGLIAIGYKNSATITSWVEKKSQVNTAQPTAPQKNEDHRQPDSLSQ</sequence>
<evidence type="ECO:0000256" key="1">
    <source>
        <dbReference type="SAM" id="MobiDB-lite"/>
    </source>
</evidence>
<evidence type="ECO:0000313" key="3">
    <source>
        <dbReference type="EMBL" id="CDG82166.1"/>
    </source>
</evidence>
<name>W0V2R1_9BURK</name>
<keyword evidence="2" id="KW-0472">Membrane</keyword>
<reference evidence="3 4" key="1">
    <citation type="journal article" date="2015" name="Genome Announc.">
        <title>Genome Sequence of Mushroom Soft-Rot Pathogen Janthinobacterium agaricidamnosum.</title>
        <authorList>
            <person name="Graupner K."/>
            <person name="Lackner G."/>
            <person name="Hertweck C."/>
        </authorList>
    </citation>
    <scope>NUCLEOTIDE SEQUENCE [LARGE SCALE GENOMIC DNA]</scope>
    <source>
        <strain evidence="4">NBRC 102515 / DSM 9628</strain>
    </source>
</reference>
<evidence type="ECO:0008006" key="5">
    <source>
        <dbReference type="Google" id="ProtNLM"/>
    </source>
</evidence>
<gene>
    <name evidence="3" type="ORF">GJA_1514</name>
</gene>
<feature type="transmembrane region" description="Helical" evidence="2">
    <location>
        <begin position="107"/>
        <end position="135"/>
    </location>
</feature>
<keyword evidence="2" id="KW-0812">Transmembrane</keyword>
<dbReference type="HOGENOM" id="CLU_1545556_0_0_4"/>
<dbReference type="AlphaFoldDB" id="W0V2R1"/>
<dbReference type="KEGG" id="jag:GJA_1514"/>
<feature type="region of interest" description="Disordered" evidence="1">
    <location>
        <begin position="150"/>
        <end position="173"/>
    </location>
</feature>
<feature type="compositionally biased region" description="Basic and acidic residues" evidence="1">
    <location>
        <begin position="161"/>
        <end position="173"/>
    </location>
</feature>
<keyword evidence="2" id="KW-1133">Transmembrane helix</keyword>
<feature type="compositionally biased region" description="Polar residues" evidence="1">
    <location>
        <begin position="150"/>
        <end position="160"/>
    </location>
</feature>
<evidence type="ECO:0000313" key="4">
    <source>
        <dbReference type="Proteomes" id="UP000027604"/>
    </source>
</evidence>
<organism evidence="3 4">
    <name type="scientific">Janthinobacterium agaricidamnosum NBRC 102515 = DSM 9628</name>
    <dbReference type="NCBI Taxonomy" id="1349767"/>
    <lineage>
        <taxon>Bacteria</taxon>
        <taxon>Pseudomonadati</taxon>
        <taxon>Pseudomonadota</taxon>
        <taxon>Betaproteobacteria</taxon>
        <taxon>Burkholderiales</taxon>
        <taxon>Oxalobacteraceae</taxon>
        <taxon>Janthinobacterium</taxon>
    </lineage>
</organism>
<dbReference type="Proteomes" id="UP000027604">
    <property type="component" value="Chromosome I"/>
</dbReference>
<dbReference type="STRING" id="1349767.GJA_1514"/>
<protein>
    <recommendedName>
        <fullName evidence="5">Transmembrane protein</fullName>
    </recommendedName>
</protein>
<evidence type="ECO:0000256" key="2">
    <source>
        <dbReference type="SAM" id="Phobius"/>
    </source>
</evidence>
<proteinExistence type="predicted"/>
<keyword evidence="4" id="KW-1185">Reference proteome</keyword>
<accession>W0V2R1</accession>